<name>A0A545AFV2_9ACTN</name>
<organism evidence="3 4">
    <name type="scientific">Cryptosporangium phraense</name>
    <dbReference type="NCBI Taxonomy" id="2593070"/>
    <lineage>
        <taxon>Bacteria</taxon>
        <taxon>Bacillati</taxon>
        <taxon>Actinomycetota</taxon>
        <taxon>Actinomycetes</taxon>
        <taxon>Cryptosporangiales</taxon>
        <taxon>Cryptosporangiaceae</taxon>
        <taxon>Cryptosporangium</taxon>
    </lineage>
</organism>
<dbReference type="PANTHER" id="PTHR12286">
    <property type="entry name" value="SACCHAROPINE DEHYDROGENASE-LIKE OXIDOREDUCTASE"/>
    <property type="match status" value="1"/>
</dbReference>
<evidence type="ECO:0000313" key="3">
    <source>
        <dbReference type="EMBL" id="TQS40222.1"/>
    </source>
</evidence>
<evidence type="ECO:0000259" key="2">
    <source>
        <dbReference type="Pfam" id="PF03435"/>
    </source>
</evidence>
<dbReference type="InParanoid" id="A0A545AFV2"/>
<dbReference type="RefSeq" id="WP_142709377.1">
    <property type="nucleotide sequence ID" value="NZ_VIRS01000045.1"/>
</dbReference>
<sequence length="388" mass="40658">MVRPYDLVLFGATGFTGGLTAEYLAGHAPPGLRWALAGRNAAKLAAVRDRLESAPDVLHADATDARSVREVAESTRVVASTVGPYVKFGEPLVAACAESGTHYTDLTGEPRFVDEMYLRHHDTAVGSGAKLVHACGFDSIPADLGAYFTVQHLPEGVPLQVESFYRVAGQASAGTVHSLIGAVADALPARRAHRERRRREGTPDGRRIGFTGPLPRTHPLGPWTVPLPTLDPQIVARSAAALDRYGPEFRYGQYAVMPSPAAAAAAVVGAGAVAAAAQIRPVRNGILRRFPSGSGPTPEQREAGWMSVRCTGVGGGQGVLTEVYSDRDPGYASTAIMLGEATLSLALDDLPPAAGQLTTAVAMGDALIARLDAAGITFRVLGRRTLPS</sequence>
<dbReference type="Gene3D" id="3.40.50.720">
    <property type="entry name" value="NAD(P)-binding Rossmann-like Domain"/>
    <property type="match status" value="1"/>
</dbReference>
<accession>A0A545AFV2</accession>
<proteinExistence type="predicted"/>
<dbReference type="GO" id="GO:0009247">
    <property type="term" value="P:glycolipid biosynthetic process"/>
    <property type="evidence" value="ECO:0007669"/>
    <property type="project" value="TreeGrafter"/>
</dbReference>
<evidence type="ECO:0000313" key="4">
    <source>
        <dbReference type="Proteomes" id="UP000317982"/>
    </source>
</evidence>
<keyword evidence="4" id="KW-1185">Reference proteome</keyword>
<reference evidence="3 4" key="1">
    <citation type="submission" date="2019-07" db="EMBL/GenBank/DDBJ databases">
        <title>Cryptosporangium phraense sp. nov., isolated from plant litter.</title>
        <authorList>
            <person name="Suriyachadkun C."/>
        </authorList>
    </citation>
    <scope>NUCLEOTIDE SEQUENCE [LARGE SCALE GENOMIC DNA]</scope>
    <source>
        <strain evidence="3 4">A-T 5661</strain>
    </source>
</reference>
<dbReference type="Pfam" id="PF03435">
    <property type="entry name" value="Sacchrp_dh_NADP"/>
    <property type="match status" value="1"/>
</dbReference>
<feature type="region of interest" description="Disordered" evidence="1">
    <location>
        <begin position="190"/>
        <end position="215"/>
    </location>
</feature>
<comment type="caution">
    <text evidence="3">The sequence shown here is derived from an EMBL/GenBank/DDBJ whole genome shotgun (WGS) entry which is preliminary data.</text>
</comment>
<dbReference type="Proteomes" id="UP000317982">
    <property type="component" value="Unassembled WGS sequence"/>
</dbReference>
<dbReference type="PANTHER" id="PTHR12286:SF5">
    <property type="entry name" value="SACCHAROPINE DEHYDROGENASE-LIKE OXIDOREDUCTASE"/>
    <property type="match status" value="1"/>
</dbReference>
<dbReference type="FunCoup" id="A0A545AFV2">
    <property type="interactions" value="196"/>
</dbReference>
<protein>
    <submittedName>
        <fullName evidence="3">Saccharopine dehydrogenase</fullName>
    </submittedName>
</protein>
<dbReference type="SUPFAM" id="SSF51735">
    <property type="entry name" value="NAD(P)-binding Rossmann-fold domains"/>
    <property type="match status" value="1"/>
</dbReference>
<gene>
    <name evidence="3" type="ORF">FL583_35980</name>
</gene>
<dbReference type="InterPro" id="IPR036291">
    <property type="entry name" value="NAD(P)-bd_dom_sf"/>
</dbReference>
<feature type="compositionally biased region" description="Basic and acidic residues" evidence="1">
    <location>
        <begin position="198"/>
        <end position="207"/>
    </location>
</feature>
<dbReference type="OrthoDB" id="4369409at2"/>
<dbReference type="InterPro" id="IPR005097">
    <property type="entry name" value="Sacchrp_dh_NADP-bd"/>
</dbReference>
<dbReference type="GO" id="GO:0005886">
    <property type="term" value="C:plasma membrane"/>
    <property type="evidence" value="ECO:0007669"/>
    <property type="project" value="TreeGrafter"/>
</dbReference>
<evidence type="ECO:0000256" key="1">
    <source>
        <dbReference type="SAM" id="MobiDB-lite"/>
    </source>
</evidence>
<dbReference type="InterPro" id="IPR051276">
    <property type="entry name" value="Saccharopine_DH-like_oxidrdct"/>
</dbReference>
<dbReference type="AlphaFoldDB" id="A0A545AFV2"/>
<dbReference type="EMBL" id="VIRS01000045">
    <property type="protein sequence ID" value="TQS40222.1"/>
    <property type="molecule type" value="Genomic_DNA"/>
</dbReference>
<feature type="domain" description="Saccharopine dehydrogenase NADP binding" evidence="2">
    <location>
        <begin position="8"/>
        <end position="125"/>
    </location>
</feature>